<accession>A0ABX8RY24</accession>
<name>A0ABX8RY24_NOCIO</name>
<sequence>MEHSQNEVLIETIGSDPRVVWAASRTRDARIANVFRGAERMLVERLVKDVVNSGVSAVRAGREGTATGQVYAAYPVVGPDNAVSGVQIVYGPEPGTPTAPTAAYQWELDANDGPPRLHTTRELLDILEVPERQRDRPPKCLWAVGLLHPRRTASRSGADLGRDPDCPTRLRRHRHRDHPHHHEPARSAPLRPALRRNRGRSTATSRLPRHHRHGRSETATHRHARHEHR</sequence>
<reference evidence="3 4" key="1">
    <citation type="submission" date="2021-07" db="EMBL/GenBank/DDBJ databases">
        <title>Whole Genome Sequence of Nocardia Iowensis.</title>
        <authorList>
            <person name="Lamm A."/>
            <person name="Collins-Fairclough A.M."/>
            <person name="Bunk B."/>
            <person name="Sproer C."/>
        </authorList>
    </citation>
    <scope>NUCLEOTIDE SEQUENCE [LARGE SCALE GENOMIC DNA]</scope>
    <source>
        <strain evidence="3 4">NRRL 5646</strain>
    </source>
</reference>
<dbReference type="InterPro" id="IPR041458">
    <property type="entry name" value="Rv3651-like_N"/>
</dbReference>
<gene>
    <name evidence="3" type="ORF">KV110_16870</name>
</gene>
<evidence type="ECO:0000256" key="1">
    <source>
        <dbReference type="SAM" id="MobiDB-lite"/>
    </source>
</evidence>
<protein>
    <submittedName>
        <fullName evidence="3">DUF5593 domain-containing protein</fullName>
    </submittedName>
</protein>
<dbReference type="Pfam" id="PF18007">
    <property type="entry name" value="Rv3651-like_N"/>
    <property type="match status" value="1"/>
</dbReference>
<evidence type="ECO:0000313" key="4">
    <source>
        <dbReference type="Proteomes" id="UP000694257"/>
    </source>
</evidence>
<dbReference type="EMBL" id="CP078145">
    <property type="protein sequence ID" value="QXN94569.1"/>
    <property type="molecule type" value="Genomic_DNA"/>
</dbReference>
<dbReference type="Proteomes" id="UP000694257">
    <property type="component" value="Chromosome"/>
</dbReference>
<keyword evidence="4" id="KW-1185">Reference proteome</keyword>
<evidence type="ECO:0000313" key="3">
    <source>
        <dbReference type="EMBL" id="QXN94569.1"/>
    </source>
</evidence>
<feature type="region of interest" description="Disordered" evidence="1">
    <location>
        <begin position="153"/>
        <end position="229"/>
    </location>
</feature>
<organism evidence="3 4">
    <name type="scientific">Nocardia iowensis</name>
    <dbReference type="NCBI Taxonomy" id="204891"/>
    <lineage>
        <taxon>Bacteria</taxon>
        <taxon>Bacillati</taxon>
        <taxon>Actinomycetota</taxon>
        <taxon>Actinomycetes</taxon>
        <taxon>Mycobacteriales</taxon>
        <taxon>Nocardiaceae</taxon>
        <taxon>Nocardia</taxon>
    </lineage>
</organism>
<feature type="domain" description="Rv3651-like N-terminal" evidence="2">
    <location>
        <begin position="8"/>
        <end position="96"/>
    </location>
</feature>
<proteinExistence type="predicted"/>
<evidence type="ECO:0000259" key="2">
    <source>
        <dbReference type="Pfam" id="PF18007"/>
    </source>
</evidence>
<feature type="compositionally biased region" description="Basic residues" evidence="1">
    <location>
        <begin position="169"/>
        <end position="179"/>
    </location>
</feature>